<dbReference type="InterPro" id="IPR020449">
    <property type="entry name" value="Tscrpt_reg_AraC-type_HTH"/>
</dbReference>
<evidence type="ECO:0000256" key="2">
    <source>
        <dbReference type="ARBA" id="ARBA00023125"/>
    </source>
</evidence>
<dbReference type="SMART" id="SM00342">
    <property type="entry name" value="HTH_ARAC"/>
    <property type="match status" value="1"/>
</dbReference>
<dbReference type="InterPro" id="IPR009057">
    <property type="entry name" value="Homeodomain-like_sf"/>
</dbReference>
<evidence type="ECO:0000313" key="6">
    <source>
        <dbReference type="Proteomes" id="UP000256304"/>
    </source>
</evidence>
<dbReference type="PANTHER" id="PTHR43280">
    <property type="entry name" value="ARAC-FAMILY TRANSCRIPTIONAL REGULATOR"/>
    <property type="match status" value="1"/>
</dbReference>
<feature type="domain" description="HTH araC/xylS-type" evidence="4">
    <location>
        <begin position="88"/>
        <end position="186"/>
    </location>
</feature>
<keyword evidence="1" id="KW-0805">Transcription regulation</keyword>
<dbReference type="PROSITE" id="PS00041">
    <property type="entry name" value="HTH_ARAC_FAMILY_1"/>
    <property type="match status" value="1"/>
</dbReference>
<dbReference type="InterPro" id="IPR018062">
    <property type="entry name" value="HTH_AraC-typ_CS"/>
</dbReference>
<evidence type="ECO:0000256" key="3">
    <source>
        <dbReference type="ARBA" id="ARBA00023163"/>
    </source>
</evidence>
<evidence type="ECO:0000313" key="5">
    <source>
        <dbReference type="EMBL" id="REE91579.1"/>
    </source>
</evidence>
<keyword evidence="6" id="KW-1185">Reference proteome</keyword>
<proteinExistence type="predicted"/>
<dbReference type="AlphaFoldDB" id="A0A3D9SLV2"/>
<sequence>MESIAGEEGATFSRLESFCADLYLFFRKYLLYQTSVPEWVLGEMEDLLGWLHALEEWRKIPERMAAFAERMIGHCIKLRSDQEYDATEEVKLYIHANMHEQLTVQSVAERYYFHHNYFSRWFKKKFGESFVGYLTAIRMRKAEQLLRDTALKIQEIAELTGYSDASYFGSVFRKIYGVTPIHYRAQASEAEGKRE</sequence>
<dbReference type="Gene3D" id="1.10.10.60">
    <property type="entry name" value="Homeodomain-like"/>
    <property type="match status" value="2"/>
</dbReference>
<organism evidence="5 6">
    <name type="scientific">Paenibacillus taihuensis</name>
    <dbReference type="NCBI Taxonomy" id="1156355"/>
    <lineage>
        <taxon>Bacteria</taxon>
        <taxon>Bacillati</taxon>
        <taxon>Bacillota</taxon>
        <taxon>Bacilli</taxon>
        <taxon>Bacillales</taxon>
        <taxon>Paenibacillaceae</taxon>
        <taxon>Paenibacillus</taxon>
    </lineage>
</organism>
<accession>A0A3D9SLV2</accession>
<dbReference type="InterPro" id="IPR018060">
    <property type="entry name" value="HTH_AraC"/>
</dbReference>
<dbReference type="Proteomes" id="UP000256304">
    <property type="component" value="Unassembled WGS sequence"/>
</dbReference>
<evidence type="ECO:0000259" key="4">
    <source>
        <dbReference type="PROSITE" id="PS01124"/>
    </source>
</evidence>
<dbReference type="EMBL" id="QTTN01000004">
    <property type="protein sequence ID" value="REE91579.1"/>
    <property type="molecule type" value="Genomic_DNA"/>
</dbReference>
<reference evidence="5 6" key="1">
    <citation type="submission" date="2018-08" db="EMBL/GenBank/DDBJ databases">
        <title>Genomic Encyclopedia of Type Strains, Phase III (KMG-III): the genomes of soil and plant-associated and newly described type strains.</title>
        <authorList>
            <person name="Whitman W."/>
        </authorList>
    </citation>
    <scope>NUCLEOTIDE SEQUENCE [LARGE SCALE GENOMIC DNA]</scope>
    <source>
        <strain evidence="5 6">CGMCC 1.10966</strain>
    </source>
</reference>
<keyword evidence="2" id="KW-0238">DNA-binding</keyword>
<dbReference type="GO" id="GO:0043565">
    <property type="term" value="F:sequence-specific DNA binding"/>
    <property type="evidence" value="ECO:0007669"/>
    <property type="project" value="InterPro"/>
</dbReference>
<name>A0A3D9SLV2_9BACL</name>
<dbReference type="Pfam" id="PF12833">
    <property type="entry name" value="HTH_18"/>
    <property type="match status" value="1"/>
</dbReference>
<gene>
    <name evidence="5" type="ORF">A8990_10487</name>
</gene>
<dbReference type="SUPFAM" id="SSF46689">
    <property type="entry name" value="Homeodomain-like"/>
    <property type="match status" value="2"/>
</dbReference>
<dbReference type="PROSITE" id="PS01124">
    <property type="entry name" value="HTH_ARAC_FAMILY_2"/>
    <property type="match status" value="1"/>
</dbReference>
<dbReference type="GO" id="GO:0003700">
    <property type="term" value="F:DNA-binding transcription factor activity"/>
    <property type="evidence" value="ECO:0007669"/>
    <property type="project" value="InterPro"/>
</dbReference>
<comment type="caution">
    <text evidence="5">The sequence shown here is derived from an EMBL/GenBank/DDBJ whole genome shotgun (WGS) entry which is preliminary data.</text>
</comment>
<keyword evidence="3" id="KW-0804">Transcription</keyword>
<dbReference type="PANTHER" id="PTHR43280:SF10">
    <property type="entry name" value="REGULATORY PROTEIN POCR"/>
    <property type="match status" value="1"/>
</dbReference>
<evidence type="ECO:0000256" key="1">
    <source>
        <dbReference type="ARBA" id="ARBA00023015"/>
    </source>
</evidence>
<dbReference type="PRINTS" id="PR00032">
    <property type="entry name" value="HTHARAC"/>
</dbReference>
<protein>
    <submittedName>
        <fullName evidence="5">Two-component system response regulator YesN</fullName>
    </submittedName>
</protein>